<keyword evidence="5" id="KW-1185">Reference proteome</keyword>
<dbReference type="Proteomes" id="UP000790787">
    <property type="component" value="Chromosome 17"/>
</dbReference>
<dbReference type="GO" id="GO:0004842">
    <property type="term" value="F:ubiquitin-protein transferase activity"/>
    <property type="evidence" value="ECO:0000318"/>
    <property type="project" value="GO_Central"/>
</dbReference>
<dbReference type="Pfam" id="PF12906">
    <property type="entry name" value="RINGv"/>
    <property type="match status" value="1"/>
</dbReference>
<evidence type="ECO:0000256" key="3">
    <source>
        <dbReference type="ARBA" id="ARBA00022833"/>
    </source>
</evidence>
<dbReference type="SUPFAM" id="SSF57850">
    <property type="entry name" value="RING/U-box"/>
    <property type="match status" value="1"/>
</dbReference>
<dbReference type="GO" id="GO:0016567">
    <property type="term" value="P:protein ubiquitination"/>
    <property type="evidence" value="ECO:0000318"/>
    <property type="project" value="GO_Central"/>
</dbReference>
<keyword evidence="1" id="KW-0479">Metal-binding</keyword>
<dbReference type="Gene3D" id="3.30.40.10">
    <property type="entry name" value="Zinc/RING finger domain, C3HC4 (zinc finger)"/>
    <property type="match status" value="1"/>
</dbReference>
<dbReference type="RefSeq" id="XP_016438284.1">
    <property type="nucleotide sequence ID" value="XM_016582798.1"/>
</dbReference>
<dbReference type="OMA" id="YIVIRTI"/>
<dbReference type="InterPro" id="IPR013083">
    <property type="entry name" value="Znf_RING/FYVE/PHD"/>
</dbReference>
<sequence length="206" mass="23138">MGDVVIDMDDVISLCRICHEQEFESLKSLETPCACSGTIKFAHRDCIQRWCNEKGNTTCEICLQKFEPGFYVPSPKKVHLVDNTAVTIRGSLEVVRRSEAEPESSAEEEEILESQCSQTRDRNYSYCRTALLIFTIVLLMRHVLMVLNGGAKDYPFTLPTLILIKASGIIMPMYIIIMVITTIQNANKSCAGMDSEDILSNSDEEN</sequence>
<dbReference type="PROSITE" id="PS51292">
    <property type="entry name" value="ZF_RING_CH"/>
    <property type="match status" value="1"/>
</dbReference>
<name>A0A1S3XEU0_TOBAC</name>
<dbReference type="FunFam" id="3.30.40.10:FF:000318">
    <property type="entry name" value="E3 ubiquitin-protein ligase MARCH4"/>
    <property type="match status" value="1"/>
</dbReference>
<dbReference type="SMART" id="SM00744">
    <property type="entry name" value="RINGv"/>
    <property type="match status" value="1"/>
</dbReference>
<evidence type="ECO:0000256" key="4">
    <source>
        <dbReference type="PROSITE-ProRule" id="PRU00175"/>
    </source>
</evidence>
<dbReference type="CDD" id="cd16495">
    <property type="entry name" value="RING_CH-C4HC3_MARCH"/>
    <property type="match status" value="1"/>
</dbReference>
<dbReference type="InterPro" id="IPR011016">
    <property type="entry name" value="Znf_RING-CH"/>
</dbReference>
<dbReference type="PaxDb" id="4097-A0A1S3XEU0"/>
<dbReference type="GO" id="GO:0008270">
    <property type="term" value="F:zinc ion binding"/>
    <property type="evidence" value="ECO:0007669"/>
    <property type="project" value="UniProtKB-KW"/>
</dbReference>
<dbReference type="InterPro" id="IPR001841">
    <property type="entry name" value="Znf_RING"/>
</dbReference>
<keyword evidence="3" id="KW-0862">Zinc</keyword>
<dbReference type="InterPro" id="IPR033275">
    <property type="entry name" value="MARCH-like"/>
</dbReference>
<dbReference type="AlphaFoldDB" id="A0A1S3XEU0"/>
<evidence type="ECO:0000256" key="2">
    <source>
        <dbReference type="ARBA" id="ARBA00022771"/>
    </source>
</evidence>
<reference evidence="5" key="1">
    <citation type="journal article" date="2014" name="Nat. Commun.">
        <title>The tobacco genome sequence and its comparison with those of tomato and potato.</title>
        <authorList>
            <person name="Sierro N."/>
            <person name="Battey J.N."/>
            <person name="Ouadi S."/>
            <person name="Bakaher N."/>
            <person name="Bovet L."/>
            <person name="Willig A."/>
            <person name="Goepfert S."/>
            <person name="Peitsch M.C."/>
            <person name="Ivanov N.V."/>
        </authorList>
    </citation>
    <scope>NUCLEOTIDE SEQUENCE [LARGE SCALE GENOMIC DNA]</scope>
</reference>
<organism evidence="5 6">
    <name type="scientific">Nicotiana tabacum</name>
    <name type="common">Common tobacco</name>
    <dbReference type="NCBI Taxonomy" id="4097"/>
    <lineage>
        <taxon>Eukaryota</taxon>
        <taxon>Viridiplantae</taxon>
        <taxon>Streptophyta</taxon>
        <taxon>Embryophyta</taxon>
        <taxon>Tracheophyta</taxon>
        <taxon>Spermatophyta</taxon>
        <taxon>Magnoliopsida</taxon>
        <taxon>eudicotyledons</taxon>
        <taxon>Gunneridae</taxon>
        <taxon>Pentapetalae</taxon>
        <taxon>asterids</taxon>
        <taxon>lamiids</taxon>
        <taxon>Solanales</taxon>
        <taxon>Solanaceae</taxon>
        <taxon>Nicotianoideae</taxon>
        <taxon>Nicotianeae</taxon>
        <taxon>Nicotiana</taxon>
    </lineage>
</organism>
<protein>
    <submittedName>
        <fullName evidence="6">Uncharacterized protein LOC107764244</fullName>
    </submittedName>
</protein>
<evidence type="ECO:0000256" key="1">
    <source>
        <dbReference type="ARBA" id="ARBA00022723"/>
    </source>
</evidence>
<evidence type="ECO:0000313" key="6">
    <source>
        <dbReference type="RefSeq" id="XP_016438284.2"/>
    </source>
</evidence>
<dbReference type="GO" id="GO:0016020">
    <property type="term" value="C:membrane"/>
    <property type="evidence" value="ECO:0000318"/>
    <property type="project" value="GO_Central"/>
</dbReference>
<dbReference type="PROSITE" id="PS50089">
    <property type="entry name" value="ZF_RING_2"/>
    <property type="match status" value="1"/>
</dbReference>
<dbReference type="PANTHER" id="PTHR23012">
    <property type="entry name" value="RING/FYVE/PHD ZINC FINGER DOMAIN-CONTAINING"/>
    <property type="match status" value="1"/>
</dbReference>
<dbReference type="KEGG" id="nta:107764244"/>
<dbReference type="RefSeq" id="XP_016438284.2">
    <property type="nucleotide sequence ID" value="XM_016582798.2"/>
</dbReference>
<accession>A0A1S3XEU0</accession>
<evidence type="ECO:0000313" key="5">
    <source>
        <dbReference type="Proteomes" id="UP000790787"/>
    </source>
</evidence>
<reference evidence="6" key="2">
    <citation type="submission" date="2025-08" db="UniProtKB">
        <authorList>
            <consortium name="RefSeq"/>
        </authorList>
    </citation>
    <scope>IDENTIFICATION</scope>
    <source>
        <tissue evidence="6">Leaf</tissue>
    </source>
</reference>
<dbReference type="InterPro" id="IPR022143">
    <property type="entry name" value="DUF3675"/>
</dbReference>
<dbReference type="Pfam" id="PF12428">
    <property type="entry name" value="DUF3675"/>
    <property type="match status" value="1"/>
</dbReference>
<keyword evidence="2 4" id="KW-0863">Zinc-finger</keyword>
<dbReference type="GeneID" id="107764244"/>
<dbReference type="OrthoDB" id="264354at2759"/>
<dbReference type="PANTHER" id="PTHR23012:SF180">
    <property type="entry name" value="RING_FYVE_PHD ZINC FINGER SUPERFAMILY PROTEIN"/>
    <property type="match status" value="1"/>
</dbReference>
<proteinExistence type="predicted"/>
<gene>
    <name evidence="6" type="primary">LOC107764244</name>
</gene>